<comment type="caution">
    <text evidence="2">The sequence shown here is derived from an EMBL/GenBank/DDBJ whole genome shotgun (WGS) entry which is preliminary data.</text>
</comment>
<name>A0A9W8G1I3_9FUNG</name>
<dbReference type="AlphaFoldDB" id="A0A9W8G1I3"/>
<evidence type="ECO:0000313" key="3">
    <source>
        <dbReference type="Proteomes" id="UP001151518"/>
    </source>
</evidence>
<proteinExistence type="predicted"/>
<feature type="transmembrane region" description="Helical" evidence="1">
    <location>
        <begin position="47"/>
        <end position="69"/>
    </location>
</feature>
<reference evidence="2" key="1">
    <citation type="submission" date="2022-07" db="EMBL/GenBank/DDBJ databases">
        <title>Phylogenomic reconstructions and comparative analyses of Kickxellomycotina fungi.</title>
        <authorList>
            <person name="Reynolds N.K."/>
            <person name="Stajich J.E."/>
            <person name="Barry K."/>
            <person name="Grigoriev I.V."/>
            <person name="Crous P."/>
            <person name="Smith M.E."/>
        </authorList>
    </citation>
    <scope>NUCLEOTIDE SEQUENCE</scope>
    <source>
        <strain evidence="2">NRRL 3115</strain>
    </source>
</reference>
<evidence type="ECO:0000256" key="1">
    <source>
        <dbReference type="SAM" id="Phobius"/>
    </source>
</evidence>
<keyword evidence="1" id="KW-1133">Transmembrane helix</keyword>
<sequence length="112" mass="12578">MEGTVAISFWKTNNGNGAFRAQQSTNRLLYGEASTRKHKLLSDTANALADIASFATFVVVVWWFGWWLVKQWKRNMTVLQHITKAPDHSGGLGVNAETRIAIECLDSKKQLK</sequence>
<dbReference type="Proteomes" id="UP001151518">
    <property type="component" value="Unassembled WGS sequence"/>
</dbReference>
<protein>
    <submittedName>
        <fullName evidence="2">Uncharacterized protein</fullName>
    </submittedName>
</protein>
<keyword evidence="1" id="KW-0472">Membrane</keyword>
<evidence type="ECO:0000313" key="2">
    <source>
        <dbReference type="EMBL" id="KAJ2669908.1"/>
    </source>
</evidence>
<organism evidence="2 3">
    <name type="scientific">Coemansia spiralis</name>
    <dbReference type="NCBI Taxonomy" id="417178"/>
    <lineage>
        <taxon>Eukaryota</taxon>
        <taxon>Fungi</taxon>
        <taxon>Fungi incertae sedis</taxon>
        <taxon>Zoopagomycota</taxon>
        <taxon>Kickxellomycotina</taxon>
        <taxon>Kickxellomycetes</taxon>
        <taxon>Kickxellales</taxon>
        <taxon>Kickxellaceae</taxon>
        <taxon>Coemansia</taxon>
    </lineage>
</organism>
<dbReference type="EMBL" id="JANBTW010000138">
    <property type="protein sequence ID" value="KAJ2669908.1"/>
    <property type="molecule type" value="Genomic_DNA"/>
</dbReference>
<gene>
    <name evidence="2" type="ORF">GGI25_006004</name>
</gene>
<keyword evidence="1" id="KW-0812">Transmembrane</keyword>
<accession>A0A9W8G1I3</accession>